<accession>A0ABT2UQM7</accession>
<gene>
    <name evidence="2" type="ORF">OB236_32965</name>
</gene>
<dbReference type="EMBL" id="JAOQIO010000110">
    <property type="protein sequence ID" value="MCU6796950.1"/>
    <property type="molecule type" value="Genomic_DNA"/>
</dbReference>
<feature type="region of interest" description="Disordered" evidence="1">
    <location>
        <begin position="102"/>
        <end position="127"/>
    </location>
</feature>
<proteinExistence type="predicted"/>
<evidence type="ECO:0000313" key="2">
    <source>
        <dbReference type="EMBL" id="MCU6796950.1"/>
    </source>
</evidence>
<organism evidence="2 3">
    <name type="scientific">Paenibacillus baimaensis</name>
    <dbReference type="NCBI Taxonomy" id="2982185"/>
    <lineage>
        <taxon>Bacteria</taxon>
        <taxon>Bacillati</taxon>
        <taxon>Bacillota</taxon>
        <taxon>Bacilli</taxon>
        <taxon>Bacillales</taxon>
        <taxon>Paenibacillaceae</taxon>
        <taxon>Paenibacillus</taxon>
    </lineage>
</organism>
<evidence type="ECO:0000256" key="1">
    <source>
        <dbReference type="SAM" id="MobiDB-lite"/>
    </source>
</evidence>
<evidence type="ECO:0000313" key="3">
    <source>
        <dbReference type="Proteomes" id="UP001652445"/>
    </source>
</evidence>
<feature type="compositionally biased region" description="Basic and acidic residues" evidence="1">
    <location>
        <begin position="106"/>
        <end position="116"/>
    </location>
</feature>
<dbReference type="Proteomes" id="UP001652445">
    <property type="component" value="Unassembled WGS sequence"/>
</dbReference>
<keyword evidence="3" id="KW-1185">Reference proteome</keyword>
<dbReference type="RefSeq" id="WP_262687770.1">
    <property type="nucleotide sequence ID" value="NZ_JAOQIO010000110.1"/>
</dbReference>
<reference evidence="2 3" key="1">
    <citation type="submission" date="2022-09" db="EMBL/GenBank/DDBJ databases">
        <authorList>
            <person name="Han X.L."/>
            <person name="Wang Q."/>
            <person name="Lu T."/>
        </authorList>
    </citation>
    <scope>NUCLEOTIDE SEQUENCE [LARGE SCALE GENOMIC DNA]</scope>
    <source>
        <strain evidence="2 3">WQ 127069</strain>
    </source>
</reference>
<sequence length="127" mass="14460">MEWAKQTMIGVGDWVGGTSMEDEKIIGYVDSMDAYGTVKVMVTQSDRQEAVGHTVNSKRFKLEKLDEYTPTNESDVLSMMDLALMTRDQLWFDELGSTLRSIQSKRQNDSSKETTGFKHASRRIKID</sequence>
<name>A0ABT2UQM7_9BACL</name>
<protein>
    <submittedName>
        <fullName evidence="2">Group-specific protein</fullName>
    </submittedName>
</protein>
<comment type="caution">
    <text evidence="2">The sequence shown here is derived from an EMBL/GenBank/DDBJ whole genome shotgun (WGS) entry which is preliminary data.</text>
</comment>